<dbReference type="InterPro" id="IPR043566">
    <property type="entry name" value="Rabphilin/DOC2/Noc2"/>
</dbReference>
<dbReference type="OrthoDB" id="270970at2759"/>
<dbReference type="InterPro" id="IPR035892">
    <property type="entry name" value="C2_domain_sf"/>
</dbReference>
<proteinExistence type="predicted"/>
<sequence>SVCDEDKLTHNEFIGETRVPLRRLKPAQKKHFNICLEPQIPVRPPGPSPQTDVPCWTFQMCEKPSQFQLCPLGVGQWCRILPPSQMFPMAPSRCAVVATPWP</sequence>
<dbReference type="GO" id="GO:0061669">
    <property type="term" value="P:spontaneous neurotransmitter secretion"/>
    <property type="evidence" value="ECO:0007669"/>
    <property type="project" value="TreeGrafter"/>
</dbReference>
<evidence type="ECO:0000256" key="1">
    <source>
        <dbReference type="ARBA" id="ARBA00022723"/>
    </source>
</evidence>
<reference evidence="2 3" key="1">
    <citation type="journal article" date="2020" name="G3 (Bethesda)">
        <title>Draft Genome of the Common Snapping Turtle, Chelydra serpentina, a Model for Phenotypic Plasticity in Reptiles.</title>
        <authorList>
            <person name="Das D."/>
            <person name="Singh S.K."/>
            <person name="Bierstedt J."/>
            <person name="Erickson A."/>
            <person name="Galli G.L.J."/>
            <person name="Crossley D.A. 2nd"/>
            <person name="Rhen T."/>
        </authorList>
    </citation>
    <scope>NUCLEOTIDE SEQUENCE [LARGE SCALE GENOMIC DNA]</scope>
    <source>
        <strain evidence="2">KW</strain>
    </source>
</reference>
<comment type="caution">
    <text evidence="2">The sequence shown here is derived from an EMBL/GenBank/DDBJ whole genome shotgun (WGS) entry which is preliminary data.</text>
</comment>
<dbReference type="PANTHER" id="PTHR45729">
    <property type="entry name" value="RABPHILIN, ISOFORM A"/>
    <property type="match status" value="1"/>
</dbReference>
<dbReference type="EMBL" id="JAHGAV010001845">
    <property type="protein sequence ID" value="KAG6921644.1"/>
    <property type="molecule type" value="Genomic_DNA"/>
</dbReference>
<dbReference type="Gene3D" id="2.60.40.150">
    <property type="entry name" value="C2 domain"/>
    <property type="match status" value="1"/>
</dbReference>
<dbReference type="SUPFAM" id="SSF49562">
    <property type="entry name" value="C2 domain (Calcium/lipid-binding domain, CaLB)"/>
    <property type="match status" value="1"/>
</dbReference>
<protein>
    <submittedName>
        <fullName evidence="2">Double C2 domain alpha</fullName>
    </submittedName>
</protein>
<keyword evidence="3" id="KW-1185">Reference proteome</keyword>
<dbReference type="Proteomes" id="UP000765507">
    <property type="component" value="Unassembled WGS sequence"/>
</dbReference>
<dbReference type="GO" id="GO:0098850">
    <property type="term" value="C:extrinsic component of synaptic vesicle membrane"/>
    <property type="evidence" value="ECO:0007669"/>
    <property type="project" value="TreeGrafter"/>
</dbReference>
<dbReference type="GO" id="GO:0017158">
    <property type="term" value="P:regulation of calcium ion-dependent exocytosis"/>
    <property type="evidence" value="ECO:0007669"/>
    <property type="project" value="TreeGrafter"/>
</dbReference>
<name>A0A8T1RZ88_CHESE</name>
<keyword evidence="1" id="KW-0479">Metal-binding</keyword>
<accession>A0A8T1RZ88</accession>
<dbReference type="GO" id="GO:0046872">
    <property type="term" value="F:metal ion binding"/>
    <property type="evidence" value="ECO:0007669"/>
    <property type="project" value="UniProtKB-KW"/>
</dbReference>
<dbReference type="PANTHER" id="PTHR45729:SF1">
    <property type="entry name" value="DOUBLE C2-LIKE DOMAIN-CONTAINING PROTEIN ALPHA"/>
    <property type="match status" value="1"/>
</dbReference>
<evidence type="ECO:0000313" key="2">
    <source>
        <dbReference type="EMBL" id="KAG6921644.1"/>
    </source>
</evidence>
<dbReference type="GO" id="GO:0006887">
    <property type="term" value="P:exocytosis"/>
    <property type="evidence" value="ECO:0007669"/>
    <property type="project" value="TreeGrafter"/>
</dbReference>
<organism evidence="2 3">
    <name type="scientific">Chelydra serpentina</name>
    <name type="common">Snapping turtle</name>
    <name type="synonym">Testudo serpentina</name>
    <dbReference type="NCBI Taxonomy" id="8475"/>
    <lineage>
        <taxon>Eukaryota</taxon>
        <taxon>Metazoa</taxon>
        <taxon>Chordata</taxon>
        <taxon>Craniata</taxon>
        <taxon>Vertebrata</taxon>
        <taxon>Euteleostomi</taxon>
        <taxon>Archelosauria</taxon>
        <taxon>Testudinata</taxon>
        <taxon>Testudines</taxon>
        <taxon>Cryptodira</taxon>
        <taxon>Durocryptodira</taxon>
        <taxon>Americhelydia</taxon>
        <taxon>Chelydroidea</taxon>
        <taxon>Chelydridae</taxon>
        <taxon>Chelydra</taxon>
    </lineage>
</organism>
<feature type="non-terminal residue" evidence="2">
    <location>
        <position position="1"/>
    </location>
</feature>
<evidence type="ECO:0000313" key="3">
    <source>
        <dbReference type="Proteomes" id="UP000765507"/>
    </source>
</evidence>
<dbReference type="AlphaFoldDB" id="A0A8T1RZ88"/>
<gene>
    <name evidence="2" type="primary">DOC2A</name>
    <name evidence="2" type="ORF">G0U57_006086</name>
</gene>